<keyword evidence="3" id="KW-1185">Reference proteome</keyword>
<evidence type="ECO:0000259" key="1">
    <source>
        <dbReference type="Pfam" id="PF07969"/>
    </source>
</evidence>
<sequence>MYDLLIKNGTVVDGTGAPRFQADVAVKDGKIARIAPEIAEGAETVIDARGLVVAPGFIDTHTHSDGTVFSPETTGYNHLEDGATTELAGQCGSMAAPYYGEFDPSHGISREEYERICESYTSYFAYVDSIPHGANLAFFAGQGPIRGKVMGFGDGTPDEEQLEQMRGLMREAMECGCLGFSTGLVYTPSVFAGTHELVEIAKVAHEYGGVYTTHIRGEGNQLKESIEEALVIGRESGIPVNISHIKVIGRQNEGNSRDIIRYIEENQKAGMTITADQYPFTGGSAPLISQIPPKYLTAGKAEGLRCLAESAELRKQAEWSIFHEAHEFESNIYSAGYEGCLIAGAYKTKEHIGKTLAQLAEEQGKTPFDACIDLLAANDGIVQGIYFSQNDSDLLNFMSQPWVMCGSDWSDYGAVVDREKKYGSHPRAMGTMARRLELIRDNGLWTLEDAVYRLTGMPSEVYGLPMIGKLKEGLNADITVFDYKNVRANADYDHPFRKNNGIEYVIVNGKTAVKNGEFTGVKNGKVLRMKRER</sequence>
<proteinExistence type="predicted"/>
<evidence type="ECO:0000313" key="2">
    <source>
        <dbReference type="EMBL" id="MBC8598662.1"/>
    </source>
</evidence>
<dbReference type="SUPFAM" id="SSF51338">
    <property type="entry name" value="Composite domain of metallo-dependent hydrolases"/>
    <property type="match status" value="1"/>
</dbReference>
<dbReference type="RefSeq" id="WP_262427205.1">
    <property type="nucleotide sequence ID" value="NZ_JACRTJ010000013.1"/>
</dbReference>
<comment type="caution">
    <text evidence="2">The sequence shown here is derived from an EMBL/GenBank/DDBJ whole genome shotgun (WGS) entry which is preliminary data.</text>
</comment>
<feature type="domain" description="Amidohydrolase 3" evidence="1">
    <location>
        <begin position="45"/>
        <end position="243"/>
    </location>
</feature>
<dbReference type="InterPro" id="IPR013108">
    <property type="entry name" value="Amidohydro_3"/>
</dbReference>
<evidence type="ECO:0000313" key="3">
    <source>
        <dbReference type="Proteomes" id="UP000647491"/>
    </source>
</evidence>
<dbReference type="Gene3D" id="3.20.20.140">
    <property type="entry name" value="Metal-dependent hydrolases"/>
    <property type="match status" value="1"/>
</dbReference>
<dbReference type="SUPFAM" id="SSF51556">
    <property type="entry name" value="Metallo-dependent hydrolases"/>
    <property type="match status" value="1"/>
</dbReference>
<gene>
    <name evidence="2" type="ORF">H8708_05350</name>
</gene>
<dbReference type="PANTHER" id="PTHR11647:SF1">
    <property type="entry name" value="COLLAPSIN RESPONSE MEDIATOR PROTEIN"/>
    <property type="match status" value="1"/>
</dbReference>
<dbReference type="InterPro" id="IPR011059">
    <property type="entry name" value="Metal-dep_hydrolase_composite"/>
</dbReference>
<dbReference type="CDD" id="cd01297">
    <property type="entry name" value="D-aminoacylase"/>
    <property type="match status" value="1"/>
</dbReference>
<dbReference type="Gene3D" id="3.30.1490.130">
    <property type="entry name" value="D-aminoacylase. Domain 3"/>
    <property type="match status" value="1"/>
</dbReference>
<dbReference type="Proteomes" id="UP000647491">
    <property type="component" value="Unassembled WGS sequence"/>
</dbReference>
<organism evidence="2 3">
    <name type="scientific">Enterocloster hominis</name>
    <name type="common">ex Liu et al. 2021</name>
    <dbReference type="NCBI Taxonomy" id="2763663"/>
    <lineage>
        <taxon>Bacteria</taxon>
        <taxon>Bacillati</taxon>
        <taxon>Bacillota</taxon>
        <taxon>Clostridia</taxon>
        <taxon>Lachnospirales</taxon>
        <taxon>Lachnospiraceae</taxon>
        <taxon>Enterocloster</taxon>
    </lineage>
</organism>
<dbReference type="InterPro" id="IPR050378">
    <property type="entry name" value="Metallo-dep_Hydrolases_sf"/>
</dbReference>
<dbReference type="InterPro" id="IPR032466">
    <property type="entry name" value="Metal_Hydrolase"/>
</dbReference>
<feature type="domain" description="Amidohydrolase 3" evidence="1">
    <location>
        <begin position="425"/>
        <end position="512"/>
    </location>
</feature>
<dbReference type="Gene3D" id="2.30.40.10">
    <property type="entry name" value="Urease, subunit C, domain 1"/>
    <property type="match status" value="1"/>
</dbReference>
<dbReference type="PANTHER" id="PTHR11647">
    <property type="entry name" value="HYDRANTOINASE/DIHYDROPYRIMIDINASE FAMILY MEMBER"/>
    <property type="match status" value="1"/>
</dbReference>
<accession>A0ABR7NTK0</accession>
<dbReference type="InterPro" id="IPR023100">
    <property type="entry name" value="D-aminoacylase_insert_dom_sf"/>
</dbReference>
<protein>
    <submittedName>
        <fullName evidence="2">D-aminoacylase</fullName>
    </submittedName>
</protein>
<reference evidence="2 3" key="1">
    <citation type="submission" date="2020-08" db="EMBL/GenBank/DDBJ databases">
        <title>Genome public.</title>
        <authorList>
            <person name="Liu C."/>
            <person name="Sun Q."/>
        </authorList>
    </citation>
    <scope>NUCLEOTIDE SEQUENCE [LARGE SCALE GENOMIC DNA]</scope>
    <source>
        <strain evidence="2 3">BX10</strain>
    </source>
</reference>
<name>A0ABR7NTK0_9FIRM</name>
<dbReference type="Pfam" id="PF07969">
    <property type="entry name" value="Amidohydro_3"/>
    <property type="match status" value="2"/>
</dbReference>
<dbReference type="EMBL" id="JACRTJ010000013">
    <property type="protein sequence ID" value="MBC8598662.1"/>
    <property type="molecule type" value="Genomic_DNA"/>
</dbReference>